<feature type="domain" description="Signal transduction histidine kinase subgroup 3 dimerisation and phosphoacceptor" evidence="11">
    <location>
        <begin position="175"/>
        <end position="242"/>
    </location>
</feature>
<keyword evidence="6 12" id="KW-0418">Kinase</keyword>
<comment type="catalytic activity">
    <reaction evidence="1">
        <text>ATP + protein L-histidine = ADP + protein N-phospho-L-histidine.</text>
        <dbReference type="EC" id="2.7.13.3"/>
    </reaction>
</comment>
<dbReference type="Pfam" id="PF07730">
    <property type="entry name" value="HisKA_3"/>
    <property type="match status" value="1"/>
</dbReference>
<keyword evidence="8" id="KW-0902">Two-component regulatory system</keyword>
<evidence type="ECO:0000313" key="12">
    <source>
        <dbReference type="EMBL" id="MBK1787960.1"/>
    </source>
</evidence>
<dbReference type="GO" id="GO:0000155">
    <property type="term" value="F:phosphorelay sensor kinase activity"/>
    <property type="evidence" value="ECO:0007669"/>
    <property type="project" value="InterPro"/>
</dbReference>
<feature type="transmembrane region" description="Helical" evidence="9">
    <location>
        <begin position="30"/>
        <end position="51"/>
    </location>
</feature>
<feature type="domain" description="Histidine kinase/HSP90-like ATPase" evidence="10">
    <location>
        <begin position="283"/>
        <end position="371"/>
    </location>
</feature>
<evidence type="ECO:0000256" key="3">
    <source>
        <dbReference type="ARBA" id="ARBA00022553"/>
    </source>
</evidence>
<dbReference type="Pfam" id="PF02518">
    <property type="entry name" value="HATPase_c"/>
    <property type="match status" value="1"/>
</dbReference>
<comment type="caution">
    <text evidence="12">The sequence shown here is derived from an EMBL/GenBank/DDBJ whole genome shotgun (WGS) entry which is preliminary data.</text>
</comment>
<dbReference type="Proteomes" id="UP000635245">
    <property type="component" value="Unassembled WGS sequence"/>
</dbReference>
<dbReference type="EMBL" id="JAENJH010000008">
    <property type="protein sequence ID" value="MBK1787960.1"/>
    <property type="molecule type" value="Genomic_DNA"/>
</dbReference>
<evidence type="ECO:0000256" key="5">
    <source>
        <dbReference type="ARBA" id="ARBA00022741"/>
    </source>
</evidence>
<proteinExistence type="predicted"/>
<dbReference type="Gene3D" id="1.20.5.1930">
    <property type="match status" value="1"/>
</dbReference>
<dbReference type="InterPro" id="IPR003594">
    <property type="entry name" value="HATPase_dom"/>
</dbReference>
<evidence type="ECO:0000256" key="2">
    <source>
        <dbReference type="ARBA" id="ARBA00012438"/>
    </source>
</evidence>
<keyword evidence="5" id="KW-0547">Nucleotide-binding</keyword>
<evidence type="ECO:0000313" key="13">
    <source>
        <dbReference type="Proteomes" id="UP000635245"/>
    </source>
</evidence>
<dbReference type="InterPro" id="IPR011712">
    <property type="entry name" value="Sig_transdc_His_kin_sub3_dim/P"/>
</dbReference>
<evidence type="ECO:0000256" key="7">
    <source>
        <dbReference type="ARBA" id="ARBA00022840"/>
    </source>
</evidence>
<dbReference type="Gene3D" id="3.30.565.10">
    <property type="entry name" value="Histidine kinase-like ATPase, C-terminal domain"/>
    <property type="match status" value="1"/>
</dbReference>
<evidence type="ECO:0000256" key="8">
    <source>
        <dbReference type="ARBA" id="ARBA00023012"/>
    </source>
</evidence>
<accession>A0A934V858</accession>
<evidence type="ECO:0000256" key="9">
    <source>
        <dbReference type="SAM" id="Phobius"/>
    </source>
</evidence>
<evidence type="ECO:0000256" key="4">
    <source>
        <dbReference type="ARBA" id="ARBA00022679"/>
    </source>
</evidence>
<evidence type="ECO:0000256" key="6">
    <source>
        <dbReference type="ARBA" id="ARBA00022777"/>
    </source>
</evidence>
<keyword evidence="9" id="KW-0472">Membrane</keyword>
<keyword evidence="7" id="KW-0067">ATP-binding</keyword>
<feature type="transmembrane region" description="Helical" evidence="9">
    <location>
        <begin position="58"/>
        <end position="79"/>
    </location>
</feature>
<name>A0A934V858_9PSEU</name>
<dbReference type="InterPro" id="IPR050482">
    <property type="entry name" value="Sensor_HK_TwoCompSys"/>
</dbReference>
<protein>
    <recommendedName>
        <fullName evidence="2">histidine kinase</fullName>
        <ecNumber evidence="2">2.7.13.3</ecNumber>
    </recommendedName>
</protein>
<sequence length="385" mass="39746">MLVTEISVLVVATIADSVLALRFPGSDRGWTDTLAGFLAPAGPAMAVLAVLRRRFRRHVGTLAAAVAGLSAFSTVVALVAGHGGAQPVLTEIVAAGVLTAAVCRRLPPAHAAALASALGAVMIAAPLLRYGLDEPEALISVAAAAYWGACLGVGLILRDADGRQRAVLERVRSQERLQLARELHDLVSHHVSGIVVRVQAARAITEAAPDGQDHAGVYREIEEAGGAALSAARRLVGMLRDTEHVPPPAGASLGDTVRAAAGTTPPDVAEELDQLVLPPQLATTVHRVVLEALTNVRRHAPDAADVSVTARADADDLVLDVHNDGVTSAPASAPSGFGIVGMTERITMLGGSLSAGPAPGRCWRVIARLPLGSEHRPFDTLPQGI</sequence>
<dbReference type="GO" id="GO:0046983">
    <property type="term" value="F:protein dimerization activity"/>
    <property type="evidence" value="ECO:0007669"/>
    <property type="project" value="InterPro"/>
</dbReference>
<dbReference type="EC" id="2.7.13.3" evidence="2"/>
<reference evidence="12" key="1">
    <citation type="submission" date="2020-12" db="EMBL/GenBank/DDBJ databases">
        <title>Prauserella sp. ASG 168, a novel actinomycete isolated from cave rock.</title>
        <authorList>
            <person name="Suriyachadkun C."/>
        </authorList>
    </citation>
    <scope>NUCLEOTIDE SEQUENCE</scope>
    <source>
        <strain evidence="12">ASG 168</strain>
    </source>
</reference>
<evidence type="ECO:0000259" key="10">
    <source>
        <dbReference type="Pfam" id="PF02518"/>
    </source>
</evidence>
<organism evidence="12 13">
    <name type="scientific">Prauserella cavernicola</name>
    <dbReference type="NCBI Taxonomy" id="2800127"/>
    <lineage>
        <taxon>Bacteria</taxon>
        <taxon>Bacillati</taxon>
        <taxon>Actinomycetota</taxon>
        <taxon>Actinomycetes</taxon>
        <taxon>Pseudonocardiales</taxon>
        <taxon>Pseudonocardiaceae</taxon>
        <taxon>Prauserella</taxon>
    </lineage>
</organism>
<dbReference type="InterPro" id="IPR036890">
    <property type="entry name" value="HATPase_C_sf"/>
</dbReference>
<dbReference type="PANTHER" id="PTHR24421">
    <property type="entry name" value="NITRATE/NITRITE SENSOR PROTEIN NARX-RELATED"/>
    <property type="match status" value="1"/>
</dbReference>
<dbReference type="PANTHER" id="PTHR24421:SF10">
    <property type="entry name" value="NITRATE_NITRITE SENSOR PROTEIN NARQ"/>
    <property type="match status" value="1"/>
</dbReference>
<evidence type="ECO:0000259" key="11">
    <source>
        <dbReference type="Pfam" id="PF07730"/>
    </source>
</evidence>
<dbReference type="CDD" id="cd16917">
    <property type="entry name" value="HATPase_UhpB-NarQ-NarX-like"/>
    <property type="match status" value="1"/>
</dbReference>
<keyword evidence="4" id="KW-0808">Transferase</keyword>
<evidence type="ECO:0000256" key="1">
    <source>
        <dbReference type="ARBA" id="ARBA00000085"/>
    </source>
</evidence>
<keyword evidence="3" id="KW-0597">Phosphoprotein</keyword>
<dbReference type="AlphaFoldDB" id="A0A934V858"/>
<dbReference type="GO" id="GO:0005524">
    <property type="term" value="F:ATP binding"/>
    <property type="evidence" value="ECO:0007669"/>
    <property type="project" value="UniProtKB-KW"/>
</dbReference>
<keyword evidence="13" id="KW-1185">Reference proteome</keyword>
<keyword evidence="9" id="KW-0812">Transmembrane</keyword>
<keyword evidence="9" id="KW-1133">Transmembrane helix</keyword>
<feature type="transmembrane region" description="Helical" evidence="9">
    <location>
        <begin position="137"/>
        <end position="157"/>
    </location>
</feature>
<dbReference type="GO" id="GO:0016020">
    <property type="term" value="C:membrane"/>
    <property type="evidence" value="ECO:0007669"/>
    <property type="project" value="InterPro"/>
</dbReference>
<dbReference type="SUPFAM" id="SSF55874">
    <property type="entry name" value="ATPase domain of HSP90 chaperone/DNA topoisomerase II/histidine kinase"/>
    <property type="match status" value="1"/>
</dbReference>
<feature type="transmembrane region" description="Helical" evidence="9">
    <location>
        <begin position="110"/>
        <end position="131"/>
    </location>
</feature>
<feature type="transmembrane region" description="Helical" evidence="9">
    <location>
        <begin position="85"/>
        <end position="103"/>
    </location>
</feature>
<gene>
    <name evidence="12" type="ORF">JHE00_26820</name>
</gene>